<dbReference type="InterPro" id="IPR013785">
    <property type="entry name" value="Aldolase_TIM"/>
</dbReference>
<protein>
    <recommendedName>
        <fullName evidence="9">Lipoyl synthase</fullName>
        <ecNumber evidence="9">2.8.1.8</ecNumber>
    </recommendedName>
    <alternativeName>
        <fullName evidence="9">Lip-syn</fullName>
        <shortName evidence="9">LS</shortName>
    </alternativeName>
    <alternativeName>
        <fullName evidence="9">Lipoate synthase</fullName>
    </alternativeName>
    <alternativeName>
        <fullName evidence="9">Lipoic acid synthase</fullName>
    </alternativeName>
    <alternativeName>
        <fullName evidence="9">Sulfur insertion protein LipA</fullName>
    </alternativeName>
</protein>
<feature type="binding site" evidence="9">
    <location>
        <position position="105"/>
    </location>
    <ligand>
        <name>[4Fe-4S] cluster</name>
        <dbReference type="ChEBI" id="CHEBI:49883"/>
        <label>2</label>
        <note>4Fe-4S-S-AdoMet</note>
    </ligand>
</feature>
<keyword evidence="7 9" id="KW-0411">Iron-sulfur</keyword>
<comment type="catalytic activity">
    <reaction evidence="8 9">
        <text>[[Fe-S] cluster scaffold protein carrying a second [4Fe-4S](2+) cluster] + N(6)-octanoyl-L-lysyl-[protein] + 2 oxidized [2Fe-2S]-[ferredoxin] + 2 S-adenosyl-L-methionine + 4 H(+) = [[Fe-S] cluster scaffold protein] + N(6)-[(R)-dihydrolipoyl]-L-lysyl-[protein] + 4 Fe(3+) + 2 hydrogen sulfide + 2 5'-deoxyadenosine + 2 L-methionine + 2 reduced [2Fe-2S]-[ferredoxin]</text>
        <dbReference type="Rhea" id="RHEA:16585"/>
        <dbReference type="Rhea" id="RHEA-COMP:9928"/>
        <dbReference type="Rhea" id="RHEA-COMP:10000"/>
        <dbReference type="Rhea" id="RHEA-COMP:10001"/>
        <dbReference type="Rhea" id="RHEA-COMP:10475"/>
        <dbReference type="Rhea" id="RHEA-COMP:14568"/>
        <dbReference type="Rhea" id="RHEA-COMP:14569"/>
        <dbReference type="ChEBI" id="CHEBI:15378"/>
        <dbReference type="ChEBI" id="CHEBI:17319"/>
        <dbReference type="ChEBI" id="CHEBI:29034"/>
        <dbReference type="ChEBI" id="CHEBI:29919"/>
        <dbReference type="ChEBI" id="CHEBI:33722"/>
        <dbReference type="ChEBI" id="CHEBI:33737"/>
        <dbReference type="ChEBI" id="CHEBI:33738"/>
        <dbReference type="ChEBI" id="CHEBI:57844"/>
        <dbReference type="ChEBI" id="CHEBI:59789"/>
        <dbReference type="ChEBI" id="CHEBI:78809"/>
        <dbReference type="ChEBI" id="CHEBI:83100"/>
        <dbReference type="EC" id="2.8.1.8"/>
    </reaction>
</comment>
<evidence type="ECO:0000256" key="5">
    <source>
        <dbReference type="ARBA" id="ARBA00022723"/>
    </source>
</evidence>
<evidence type="ECO:0000256" key="7">
    <source>
        <dbReference type="ARBA" id="ARBA00023014"/>
    </source>
</evidence>
<dbReference type="STRING" id="1121942.SAMN02745148_02683"/>
<dbReference type="EMBL" id="FQUJ01000012">
    <property type="protein sequence ID" value="SHF45927.1"/>
    <property type="molecule type" value="Genomic_DNA"/>
</dbReference>
<sequence length="332" mass="37501">MTETTVASQERAAPAPKKPRAERGVKLRGADKVARIPVKVIPTETLPKKPDWLRVRMPVSKEVTRIKQTLRKHGLHTVCEEATCPNIGECFHGGTATFMIMGDICTRRCPFCDVAHGRPNALNENEPRELAEAIAEMRLKYVVVTSVDRDDLRDGGAQHFADCIREIRRDSPSIEIEVLVPDFRGRMQKALDILEQTPPDVFNHNLETVPSLYRRVRPGADYQWSLDLLEGYKARRGDVLTKSGLMLGVGETDEQVIEVMRDLRAHDVDMLTLGQYMQPSRNHLPVDRWVHPDTFDWFAEQGRALGFTHVASGPLVRSSYHADQQAHGIEVK</sequence>
<feature type="binding site" evidence="9">
    <location>
        <position position="109"/>
    </location>
    <ligand>
        <name>[4Fe-4S] cluster</name>
        <dbReference type="ChEBI" id="CHEBI:49883"/>
        <label>2</label>
        <note>4Fe-4S-S-AdoMet</note>
    </ligand>
</feature>
<dbReference type="CDD" id="cd01335">
    <property type="entry name" value="Radical_SAM"/>
    <property type="match status" value="1"/>
</dbReference>
<dbReference type="HAMAP" id="MF_00206">
    <property type="entry name" value="Lipoyl_synth"/>
    <property type="match status" value="1"/>
</dbReference>
<dbReference type="Pfam" id="PF16881">
    <property type="entry name" value="LIAS_N"/>
    <property type="match status" value="1"/>
</dbReference>
<feature type="region of interest" description="Disordered" evidence="10">
    <location>
        <begin position="1"/>
        <end position="25"/>
    </location>
</feature>
<evidence type="ECO:0000256" key="8">
    <source>
        <dbReference type="ARBA" id="ARBA00047326"/>
    </source>
</evidence>
<feature type="binding site" evidence="9">
    <location>
        <position position="319"/>
    </location>
    <ligand>
        <name>[4Fe-4S] cluster</name>
        <dbReference type="ChEBI" id="CHEBI:49883"/>
        <label>1</label>
    </ligand>
</feature>
<dbReference type="PANTHER" id="PTHR10949">
    <property type="entry name" value="LIPOYL SYNTHASE"/>
    <property type="match status" value="1"/>
</dbReference>
<dbReference type="FunFam" id="3.20.20.70:FF:000023">
    <property type="entry name" value="Lipoyl synthase"/>
    <property type="match status" value="1"/>
</dbReference>
<dbReference type="InterPro" id="IPR003698">
    <property type="entry name" value="Lipoyl_synth"/>
</dbReference>
<dbReference type="NCBIfam" id="NF009544">
    <property type="entry name" value="PRK12928.1"/>
    <property type="match status" value="1"/>
</dbReference>
<evidence type="ECO:0000259" key="11">
    <source>
        <dbReference type="PROSITE" id="PS51918"/>
    </source>
</evidence>
<dbReference type="PANTHER" id="PTHR10949:SF0">
    <property type="entry name" value="LIPOYL SYNTHASE, MITOCHONDRIAL"/>
    <property type="match status" value="1"/>
</dbReference>
<keyword evidence="1 9" id="KW-0004">4Fe-4S</keyword>
<organism evidence="12 13">
    <name type="scientific">Modicisalibacter ilicicola DSM 19980</name>
    <dbReference type="NCBI Taxonomy" id="1121942"/>
    <lineage>
        <taxon>Bacteria</taxon>
        <taxon>Pseudomonadati</taxon>
        <taxon>Pseudomonadota</taxon>
        <taxon>Gammaproteobacteria</taxon>
        <taxon>Oceanospirillales</taxon>
        <taxon>Halomonadaceae</taxon>
        <taxon>Modicisalibacter</taxon>
    </lineage>
</organism>
<evidence type="ECO:0000256" key="10">
    <source>
        <dbReference type="SAM" id="MobiDB-lite"/>
    </source>
</evidence>
<comment type="similarity">
    <text evidence="9">Belongs to the radical SAM superfamily. Lipoyl synthase family.</text>
</comment>
<gene>
    <name evidence="9" type="primary">lipA</name>
    <name evidence="12" type="ORF">SAMN02745148_02683</name>
</gene>
<dbReference type="GO" id="GO:0051539">
    <property type="term" value="F:4 iron, 4 sulfur cluster binding"/>
    <property type="evidence" value="ECO:0007669"/>
    <property type="project" value="UniProtKB-UniRule"/>
</dbReference>
<dbReference type="UniPathway" id="UPA00538">
    <property type="reaction ID" value="UER00593"/>
</dbReference>
<keyword evidence="2 9" id="KW-0963">Cytoplasm</keyword>
<feature type="domain" description="Radical SAM core" evidence="11">
    <location>
        <begin position="91"/>
        <end position="308"/>
    </location>
</feature>
<comment type="cofactor">
    <cofactor evidence="9">
        <name>[4Fe-4S] cluster</name>
        <dbReference type="ChEBI" id="CHEBI:49883"/>
    </cofactor>
    <text evidence="9">Binds 2 [4Fe-4S] clusters per subunit. One cluster is coordinated with 3 cysteines and an exchangeable S-adenosyl-L-methionine.</text>
</comment>
<dbReference type="SFLD" id="SFLDF00271">
    <property type="entry name" value="lipoyl_synthase"/>
    <property type="match status" value="1"/>
</dbReference>
<keyword evidence="13" id="KW-1185">Reference proteome</keyword>
<dbReference type="Proteomes" id="UP000184346">
    <property type="component" value="Unassembled WGS sequence"/>
</dbReference>
<name>A0A1M5BUH7_9GAMM</name>
<dbReference type="InterPro" id="IPR031691">
    <property type="entry name" value="LIAS_N"/>
</dbReference>
<dbReference type="InterPro" id="IPR058240">
    <property type="entry name" value="rSAM_sf"/>
</dbReference>
<dbReference type="Gene3D" id="3.20.20.70">
    <property type="entry name" value="Aldolase class I"/>
    <property type="match status" value="1"/>
</dbReference>
<feature type="binding site" evidence="9">
    <location>
        <position position="79"/>
    </location>
    <ligand>
        <name>[4Fe-4S] cluster</name>
        <dbReference type="ChEBI" id="CHEBI:49883"/>
        <label>1</label>
    </ligand>
</feature>
<dbReference type="GO" id="GO:0005737">
    <property type="term" value="C:cytoplasm"/>
    <property type="evidence" value="ECO:0007669"/>
    <property type="project" value="UniProtKB-SubCell"/>
</dbReference>
<dbReference type="GO" id="GO:0046872">
    <property type="term" value="F:metal ion binding"/>
    <property type="evidence" value="ECO:0007669"/>
    <property type="project" value="UniProtKB-KW"/>
</dbReference>
<keyword evidence="6 9" id="KW-0408">Iron</keyword>
<evidence type="ECO:0000256" key="6">
    <source>
        <dbReference type="ARBA" id="ARBA00023004"/>
    </source>
</evidence>
<feature type="binding site" evidence="9">
    <location>
        <position position="90"/>
    </location>
    <ligand>
        <name>[4Fe-4S] cluster</name>
        <dbReference type="ChEBI" id="CHEBI:49883"/>
        <label>1</label>
    </ligand>
</feature>
<dbReference type="NCBIfam" id="TIGR00510">
    <property type="entry name" value="lipA"/>
    <property type="match status" value="1"/>
</dbReference>
<evidence type="ECO:0000256" key="3">
    <source>
        <dbReference type="ARBA" id="ARBA00022679"/>
    </source>
</evidence>
<proteinExistence type="inferred from homology"/>
<dbReference type="OrthoDB" id="9787898at2"/>
<dbReference type="SFLD" id="SFLDS00029">
    <property type="entry name" value="Radical_SAM"/>
    <property type="match status" value="1"/>
</dbReference>
<comment type="pathway">
    <text evidence="9">Protein modification; protein lipoylation via endogenous pathway; protein N(6)-(lipoyl)lysine from octanoyl-[acyl-carrier-protein]: step 2/2.</text>
</comment>
<dbReference type="InterPro" id="IPR006638">
    <property type="entry name" value="Elp3/MiaA/NifB-like_rSAM"/>
</dbReference>
<dbReference type="RefSeq" id="WP_072823713.1">
    <property type="nucleotide sequence ID" value="NZ_FQUJ01000012.1"/>
</dbReference>
<keyword evidence="3 9" id="KW-0808">Transferase</keyword>
<feature type="binding site" evidence="9">
    <location>
        <position position="112"/>
    </location>
    <ligand>
        <name>[4Fe-4S] cluster</name>
        <dbReference type="ChEBI" id="CHEBI:49883"/>
        <label>2</label>
        <note>4Fe-4S-S-AdoMet</note>
    </ligand>
</feature>
<evidence type="ECO:0000256" key="4">
    <source>
        <dbReference type="ARBA" id="ARBA00022691"/>
    </source>
</evidence>
<keyword evidence="5 9" id="KW-0479">Metal-binding</keyword>
<keyword evidence="4 9" id="KW-0949">S-adenosyl-L-methionine</keyword>
<comment type="subcellular location">
    <subcellularLocation>
        <location evidence="9">Cytoplasm</location>
    </subcellularLocation>
</comment>
<evidence type="ECO:0000256" key="2">
    <source>
        <dbReference type="ARBA" id="ARBA00022490"/>
    </source>
</evidence>
<reference evidence="12 13" key="1">
    <citation type="submission" date="2016-11" db="EMBL/GenBank/DDBJ databases">
        <authorList>
            <person name="Jaros S."/>
            <person name="Januszkiewicz K."/>
            <person name="Wedrychowicz H."/>
        </authorList>
    </citation>
    <scope>NUCLEOTIDE SEQUENCE [LARGE SCALE GENOMIC DNA]</scope>
    <source>
        <strain evidence="12 13">DSM 19980</strain>
    </source>
</reference>
<feature type="binding site" evidence="9">
    <location>
        <position position="84"/>
    </location>
    <ligand>
        <name>[4Fe-4S] cluster</name>
        <dbReference type="ChEBI" id="CHEBI:49883"/>
        <label>1</label>
    </ligand>
</feature>
<dbReference type="GO" id="GO:0009249">
    <property type="term" value="P:protein lipoylation"/>
    <property type="evidence" value="ECO:0007669"/>
    <property type="project" value="UniProtKB-UniRule"/>
</dbReference>
<evidence type="ECO:0000313" key="12">
    <source>
        <dbReference type="EMBL" id="SHF45927.1"/>
    </source>
</evidence>
<dbReference type="EC" id="2.8.1.8" evidence="9"/>
<dbReference type="SMART" id="SM00729">
    <property type="entry name" value="Elp3"/>
    <property type="match status" value="1"/>
</dbReference>
<dbReference type="SFLD" id="SFLDG01058">
    <property type="entry name" value="lipoyl_synthase_like"/>
    <property type="match status" value="1"/>
</dbReference>
<dbReference type="AlphaFoldDB" id="A0A1M5BUH7"/>
<comment type="function">
    <text evidence="9">Catalyzes the radical-mediated insertion of two sulfur atoms into the C-6 and C-8 positions of the octanoyl moiety bound to the lipoyl domains of lipoate-dependent enzymes, thereby converting the octanoylated domains into lipoylated derivatives.</text>
</comment>
<dbReference type="Pfam" id="PF04055">
    <property type="entry name" value="Radical_SAM"/>
    <property type="match status" value="1"/>
</dbReference>
<dbReference type="PIRSF" id="PIRSF005963">
    <property type="entry name" value="Lipoyl_synth"/>
    <property type="match status" value="1"/>
</dbReference>
<evidence type="ECO:0000313" key="13">
    <source>
        <dbReference type="Proteomes" id="UP000184346"/>
    </source>
</evidence>
<dbReference type="GO" id="GO:0016992">
    <property type="term" value="F:lipoate synthase activity"/>
    <property type="evidence" value="ECO:0007669"/>
    <property type="project" value="UniProtKB-UniRule"/>
</dbReference>
<dbReference type="InterPro" id="IPR007197">
    <property type="entry name" value="rSAM"/>
</dbReference>
<evidence type="ECO:0000256" key="1">
    <source>
        <dbReference type="ARBA" id="ARBA00022485"/>
    </source>
</evidence>
<dbReference type="PROSITE" id="PS51918">
    <property type="entry name" value="RADICAL_SAM"/>
    <property type="match status" value="1"/>
</dbReference>
<accession>A0A1M5BUH7</accession>
<dbReference type="NCBIfam" id="NF004019">
    <property type="entry name" value="PRK05481.1"/>
    <property type="match status" value="1"/>
</dbReference>
<evidence type="ECO:0000256" key="9">
    <source>
        <dbReference type="HAMAP-Rule" id="MF_00206"/>
    </source>
</evidence>
<dbReference type="SUPFAM" id="SSF102114">
    <property type="entry name" value="Radical SAM enzymes"/>
    <property type="match status" value="1"/>
</dbReference>